<dbReference type="OrthoDB" id="296386at2759"/>
<dbReference type="Pfam" id="PF20877">
    <property type="entry name" value="Anoctamin_N"/>
    <property type="match status" value="1"/>
</dbReference>
<comment type="subcellular location">
    <subcellularLocation>
        <location evidence="1">Membrane</location>
        <topology evidence="1">Multi-pass membrane protein</topology>
    </subcellularLocation>
</comment>
<evidence type="ECO:0000256" key="4">
    <source>
        <dbReference type="ARBA" id="ARBA00023136"/>
    </source>
</evidence>
<keyword evidence="2 5" id="KW-0812">Transmembrane</keyword>
<evidence type="ECO:0000256" key="1">
    <source>
        <dbReference type="ARBA" id="ARBA00004141"/>
    </source>
</evidence>
<protein>
    <recommendedName>
        <fullName evidence="10">Anoctamin</fullName>
    </recommendedName>
</protein>
<dbReference type="PANTHER" id="PTHR12308:SF73">
    <property type="entry name" value="ANOCTAMIN"/>
    <property type="match status" value="1"/>
</dbReference>
<keyword evidence="3 5" id="KW-1133">Transmembrane helix</keyword>
<feature type="transmembrane region" description="Helical" evidence="5">
    <location>
        <begin position="256"/>
        <end position="273"/>
    </location>
</feature>
<dbReference type="GO" id="GO:0016020">
    <property type="term" value="C:membrane"/>
    <property type="evidence" value="ECO:0007669"/>
    <property type="project" value="UniProtKB-SubCell"/>
</dbReference>
<sequence>MDTSHSTFRFYEIYSASVCLPPKTNDDSERVLKESARTNSLDVYADLIIIFKYKHPGKGASPKPEYEQATVKAYQEVLLKLTRVGLQYETKPSGNDKLFIFVLCPWAVLKREATRTSIQDWMAGVRVADTTETEQLLKPAKARDQSLDSLSDSDRIRLVHDLITGLPSEGGADIHPDEDEYIDSILPLHDKVFNKAWLKSWSKKWILNQEDLSRVRDHFGEKVAYYFEFLQFYFQWLAAPTALGVLVHFFGSSFSIFYGVSVVIWSTVFTEFWK</sequence>
<name>A0A9P6IIZ7_9FUNG</name>
<evidence type="ECO:0000256" key="5">
    <source>
        <dbReference type="SAM" id="Phobius"/>
    </source>
</evidence>
<accession>A0A9P6IIZ7</accession>
<dbReference type="PANTHER" id="PTHR12308">
    <property type="entry name" value="ANOCTAMIN"/>
    <property type="match status" value="1"/>
</dbReference>
<reference evidence="8" key="1">
    <citation type="journal article" date="2020" name="Fungal Divers.">
        <title>Resolving the Mortierellaceae phylogeny through synthesis of multi-gene phylogenetics and phylogenomics.</title>
        <authorList>
            <person name="Vandepol N."/>
            <person name="Liber J."/>
            <person name="Desiro A."/>
            <person name="Na H."/>
            <person name="Kennedy M."/>
            <person name="Barry K."/>
            <person name="Grigoriev I.V."/>
            <person name="Miller A.N."/>
            <person name="O'Donnell K."/>
            <person name="Stajich J.E."/>
            <person name="Bonito G."/>
        </authorList>
    </citation>
    <scope>NUCLEOTIDE SEQUENCE</scope>
    <source>
        <strain evidence="8">MES-2147</strain>
    </source>
</reference>
<dbReference type="GO" id="GO:0032541">
    <property type="term" value="C:cortical endoplasmic reticulum"/>
    <property type="evidence" value="ECO:0007669"/>
    <property type="project" value="TreeGrafter"/>
</dbReference>
<dbReference type="InterPro" id="IPR049456">
    <property type="entry name" value="Anoctamin_N_fung"/>
</dbReference>
<keyword evidence="4 5" id="KW-0472">Membrane</keyword>
<dbReference type="EMBL" id="JAAAHW010011069">
    <property type="protein sequence ID" value="KAF9921242.1"/>
    <property type="molecule type" value="Genomic_DNA"/>
</dbReference>
<organism evidence="8 9">
    <name type="scientific">Modicella reniformis</name>
    <dbReference type="NCBI Taxonomy" id="1440133"/>
    <lineage>
        <taxon>Eukaryota</taxon>
        <taxon>Fungi</taxon>
        <taxon>Fungi incertae sedis</taxon>
        <taxon>Mucoromycota</taxon>
        <taxon>Mortierellomycotina</taxon>
        <taxon>Mortierellomycetes</taxon>
        <taxon>Mortierellales</taxon>
        <taxon>Mortierellaceae</taxon>
        <taxon>Modicella</taxon>
    </lineage>
</organism>
<dbReference type="GO" id="GO:0005254">
    <property type="term" value="F:chloride channel activity"/>
    <property type="evidence" value="ECO:0007669"/>
    <property type="project" value="TreeGrafter"/>
</dbReference>
<keyword evidence="9" id="KW-1185">Reference proteome</keyword>
<proteinExistence type="predicted"/>
<gene>
    <name evidence="8" type="ORF">BGZ65_010524</name>
</gene>
<dbReference type="InterPro" id="IPR007632">
    <property type="entry name" value="Anoctamin"/>
</dbReference>
<evidence type="ECO:0000313" key="8">
    <source>
        <dbReference type="EMBL" id="KAF9921242.1"/>
    </source>
</evidence>
<feature type="domain" description="Anoctamin alpha-beta plait" evidence="7">
    <location>
        <begin position="45"/>
        <end position="181"/>
    </location>
</feature>
<dbReference type="InterPro" id="IPR049452">
    <property type="entry name" value="Anoctamin_TM"/>
</dbReference>
<evidence type="ECO:0000313" key="9">
    <source>
        <dbReference type="Proteomes" id="UP000749646"/>
    </source>
</evidence>
<evidence type="ECO:0000256" key="2">
    <source>
        <dbReference type="ARBA" id="ARBA00022692"/>
    </source>
</evidence>
<dbReference type="Proteomes" id="UP000749646">
    <property type="component" value="Unassembled WGS sequence"/>
</dbReference>
<evidence type="ECO:0000256" key="3">
    <source>
        <dbReference type="ARBA" id="ARBA00022989"/>
    </source>
</evidence>
<comment type="caution">
    <text evidence="8">The sequence shown here is derived from an EMBL/GenBank/DDBJ whole genome shotgun (WGS) entry which is preliminary data.</text>
</comment>
<feature type="domain" description="Anoctamin transmembrane" evidence="6">
    <location>
        <begin position="215"/>
        <end position="274"/>
    </location>
</feature>
<evidence type="ECO:0000259" key="7">
    <source>
        <dbReference type="Pfam" id="PF20877"/>
    </source>
</evidence>
<evidence type="ECO:0000259" key="6">
    <source>
        <dbReference type="Pfam" id="PF04547"/>
    </source>
</evidence>
<feature type="non-terminal residue" evidence="8">
    <location>
        <position position="274"/>
    </location>
</feature>
<dbReference type="Pfam" id="PF04547">
    <property type="entry name" value="Anoctamin"/>
    <property type="match status" value="1"/>
</dbReference>
<evidence type="ECO:0008006" key="10">
    <source>
        <dbReference type="Google" id="ProtNLM"/>
    </source>
</evidence>
<dbReference type="AlphaFoldDB" id="A0A9P6IIZ7"/>